<dbReference type="EMBL" id="QUTD01004464">
    <property type="protein sequence ID" value="RHY67941.1"/>
    <property type="molecule type" value="Genomic_DNA"/>
</dbReference>
<proteinExistence type="predicted"/>
<dbReference type="VEuPathDB" id="FungiDB:H257_13917"/>
<protein>
    <submittedName>
        <fullName evidence="1">Uncharacterized protein</fullName>
    </submittedName>
</protein>
<organism evidence="1 2">
    <name type="scientific">Aphanomyces astaci</name>
    <name type="common">Crayfish plague agent</name>
    <dbReference type="NCBI Taxonomy" id="112090"/>
    <lineage>
        <taxon>Eukaryota</taxon>
        <taxon>Sar</taxon>
        <taxon>Stramenopiles</taxon>
        <taxon>Oomycota</taxon>
        <taxon>Saprolegniomycetes</taxon>
        <taxon>Saprolegniales</taxon>
        <taxon>Verrucalvaceae</taxon>
        <taxon>Aphanomyces</taxon>
    </lineage>
</organism>
<accession>A0A397DV54</accession>
<reference evidence="1 2" key="1">
    <citation type="submission" date="2018-08" db="EMBL/GenBank/DDBJ databases">
        <title>Aphanomyces genome sequencing and annotation.</title>
        <authorList>
            <person name="Minardi D."/>
            <person name="Oidtmann B."/>
            <person name="Van Der Giezen M."/>
            <person name="Studholme D.J."/>
        </authorList>
    </citation>
    <scope>NUCLEOTIDE SEQUENCE [LARGE SCALE GENOMIC DNA]</scope>
    <source>
        <strain evidence="1 2">D2</strain>
    </source>
</reference>
<gene>
    <name evidence="1" type="ORF">DYB30_003448</name>
</gene>
<sequence length="180" mass="20097">MVTLAQPRDTVLQLQGRHEGQEVAIDICIESTNDWAFVHAILLRLGAISCATYPGDKLQLRSFQLQDLDNAYTLFPPASRSAPYSCSAFRAFNPYRSHVVPSATSSVYPHITLHSMENAAILRASKMLVCMQSLEWERIDVLFESALAHEQIIAKRSHEVPAHESGLDIVHHIADTFVVD</sequence>
<dbReference type="Proteomes" id="UP000266643">
    <property type="component" value="Unassembled WGS sequence"/>
</dbReference>
<dbReference type="AlphaFoldDB" id="A0A397DV54"/>
<comment type="caution">
    <text evidence="1">The sequence shown here is derived from an EMBL/GenBank/DDBJ whole genome shotgun (WGS) entry which is preliminary data.</text>
</comment>
<name>A0A397DV54_APHAT</name>
<evidence type="ECO:0000313" key="1">
    <source>
        <dbReference type="EMBL" id="RHY67941.1"/>
    </source>
</evidence>
<evidence type="ECO:0000313" key="2">
    <source>
        <dbReference type="Proteomes" id="UP000266643"/>
    </source>
</evidence>